<reference evidence="2 3" key="1">
    <citation type="journal article" date="2015" name="J. Biotechnol.">
        <title>Complete genome sequence of Pseudomonas rhizosphaerae IH5T (=DSM 16299T), a phosphate-solubilizing rhizobacterium for bacterial biofertilizer.</title>
        <authorList>
            <person name="Kwak Y."/>
            <person name="Jung B.K."/>
            <person name="Shin J.H."/>
        </authorList>
    </citation>
    <scope>NUCLEOTIDE SEQUENCE [LARGE SCALE GENOMIC DNA]</scope>
    <source>
        <strain evidence="2">DSM 16299</strain>
    </source>
</reference>
<dbReference type="Gene3D" id="2.60.120.10">
    <property type="entry name" value="Jelly Rolls"/>
    <property type="match status" value="2"/>
</dbReference>
<proteinExistence type="predicted"/>
<accession>A0A089YWB4</accession>
<dbReference type="InterPro" id="IPR011051">
    <property type="entry name" value="RmlC_Cupin_sf"/>
</dbReference>
<gene>
    <name evidence="2" type="ORF">LT40_15465</name>
</gene>
<dbReference type="Proteomes" id="UP000029499">
    <property type="component" value="Chromosome"/>
</dbReference>
<dbReference type="InterPro" id="IPR008579">
    <property type="entry name" value="UGlyAH_Cupin_dom"/>
</dbReference>
<dbReference type="AlphaFoldDB" id="A0A089YWB4"/>
<dbReference type="Pfam" id="PF05899">
    <property type="entry name" value="Cupin_3"/>
    <property type="match status" value="1"/>
</dbReference>
<dbReference type="OrthoDB" id="9799053at2"/>
<dbReference type="STRING" id="216142.LT40_15465"/>
<dbReference type="SUPFAM" id="SSF51182">
    <property type="entry name" value="RmlC-like cupins"/>
    <property type="match status" value="1"/>
</dbReference>
<dbReference type="InterPro" id="IPR014710">
    <property type="entry name" value="RmlC-like_jellyroll"/>
</dbReference>
<dbReference type="EMBL" id="CP009533">
    <property type="protein sequence ID" value="AIS18707.1"/>
    <property type="molecule type" value="Genomic_DNA"/>
</dbReference>
<dbReference type="PANTHER" id="PTHR40943">
    <property type="entry name" value="CYTOPLASMIC PROTEIN-RELATED"/>
    <property type="match status" value="1"/>
</dbReference>
<dbReference type="eggNOG" id="COG3450">
    <property type="taxonomic scope" value="Bacteria"/>
</dbReference>
<dbReference type="PANTHER" id="PTHR40943:SF1">
    <property type="entry name" value="CYTOPLASMIC PROTEIN"/>
    <property type="match status" value="1"/>
</dbReference>
<feature type="domain" description="(S)-ureidoglycine aminohydrolase cupin" evidence="1">
    <location>
        <begin position="165"/>
        <end position="232"/>
    </location>
</feature>
<evidence type="ECO:0000313" key="2">
    <source>
        <dbReference type="EMBL" id="AIS18707.1"/>
    </source>
</evidence>
<dbReference type="RefSeq" id="WP_043191753.1">
    <property type="nucleotide sequence ID" value="NZ_CP009533.1"/>
</dbReference>
<organism evidence="2 3">
    <name type="scientific">Pseudomonas rhizosphaerae</name>
    <dbReference type="NCBI Taxonomy" id="216142"/>
    <lineage>
        <taxon>Bacteria</taxon>
        <taxon>Pseudomonadati</taxon>
        <taxon>Pseudomonadota</taxon>
        <taxon>Gammaproteobacteria</taxon>
        <taxon>Pseudomonadales</taxon>
        <taxon>Pseudomonadaceae</taxon>
        <taxon>Pseudomonas</taxon>
    </lineage>
</organism>
<dbReference type="HOGENOM" id="CLU_087267_0_0_6"/>
<sequence>MPPILHYSQPPLDRQLPLAAFALQDDPLAAGRTVHFHDAHNGYAVGASTSVGANLSIEDFPWVELGIVEAGELTLQGEGFDLRLKAGDCFVVPRGIAVRWQHRGQLRRLFMAFPGLVPSTDMPTKPLKIDFAQLLPPSDPPAATVLLTPTPKAWSTTLFSAANLRIGLWQCEAYARKQVQPGYSELMFILEGAVTLSPEQGEACTVNAGEVVVVPAGATNAWASTQTVRKVFCILS</sequence>
<evidence type="ECO:0000313" key="3">
    <source>
        <dbReference type="Proteomes" id="UP000029499"/>
    </source>
</evidence>
<evidence type="ECO:0000259" key="1">
    <source>
        <dbReference type="Pfam" id="PF05899"/>
    </source>
</evidence>
<protein>
    <recommendedName>
        <fullName evidence="1">(S)-ureidoglycine aminohydrolase cupin domain-containing protein</fullName>
    </recommendedName>
</protein>
<name>A0A089YWB4_9PSED</name>
<keyword evidence="3" id="KW-1185">Reference proteome</keyword>
<dbReference type="KEGG" id="prh:LT40_15465"/>